<protein>
    <submittedName>
        <fullName evidence="1">Uncharacterized protein</fullName>
    </submittedName>
</protein>
<reference evidence="1 2" key="1">
    <citation type="submission" date="2019-09" db="EMBL/GenBank/DDBJ databases">
        <title>YIM 132548 draft genome.</title>
        <authorList>
            <person name="Jiang L."/>
        </authorList>
    </citation>
    <scope>NUCLEOTIDE SEQUENCE [LARGE SCALE GENOMIC DNA]</scope>
    <source>
        <strain evidence="1 2">YIM 132548</strain>
    </source>
</reference>
<gene>
    <name evidence="1" type="ORF">F6X51_10640</name>
</gene>
<accession>A0A6N6MT69</accession>
<keyword evidence="2" id="KW-1185">Reference proteome</keyword>
<proteinExistence type="predicted"/>
<dbReference type="AlphaFoldDB" id="A0A6N6MT69"/>
<name>A0A6N6MT69_9HYPH</name>
<sequence>MRDTQLGDQDFGQPAALTLWPHAGDAKAVEPRQLPSLHDALREAYTALRAGTGSPWIITASGLILTPAALLDMMPAL</sequence>
<evidence type="ECO:0000313" key="1">
    <source>
        <dbReference type="EMBL" id="KAB1073643.1"/>
    </source>
</evidence>
<evidence type="ECO:0000313" key="2">
    <source>
        <dbReference type="Proteomes" id="UP000441523"/>
    </source>
</evidence>
<comment type="caution">
    <text evidence="1">The sequence shown here is derived from an EMBL/GenBank/DDBJ whole genome shotgun (WGS) entry which is preliminary data.</text>
</comment>
<dbReference type="EMBL" id="VZZJ01000007">
    <property type="protein sequence ID" value="KAB1073643.1"/>
    <property type="molecule type" value="Genomic_DNA"/>
</dbReference>
<dbReference type="RefSeq" id="WP_150963379.1">
    <property type="nucleotide sequence ID" value="NZ_VZZJ01000007.1"/>
</dbReference>
<organism evidence="1 2">
    <name type="scientific">Methylobacterium planeticum</name>
    <dbReference type="NCBI Taxonomy" id="2615211"/>
    <lineage>
        <taxon>Bacteria</taxon>
        <taxon>Pseudomonadati</taxon>
        <taxon>Pseudomonadota</taxon>
        <taxon>Alphaproteobacteria</taxon>
        <taxon>Hyphomicrobiales</taxon>
        <taxon>Methylobacteriaceae</taxon>
        <taxon>Methylobacterium</taxon>
    </lineage>
</organism>
<dbReference type="Proteomes" id="UP000441523">
    <property type="component" value="Unassembled WGS sequence"/>
</dbReference>